<evidence type="ECO:0000256" key="4">
    <source>
        <dbReference type="ARBA" id="ARBA00023163"/>
    </source>
</evidence>
<evidence type="ECO:0000256" key="1">
    <source>
        <dbReference type="ARBA" id="ARBA00022898"/>
    </source>
</evidence>
<comment type="caution">
    <text evidence="6">The sequence shown here is derived from an EMBL/GenBank/DDBJ whole genome shotgun (WGS) entry which is preliminary data.</text>
</comment>
<dbReference type="Gene3D" id="1.10.10.10">
    <property type="entry name" value="Winged helix-like DNA-binding domain superfamily/Winged helix DNA-binding domain"/>
    <property type="match status" value="1"/>
</dbReference>
<dbReference type="CDD" id="cd07377">
    <property type="entry name" value="WHTH_GntR"/>
    <property type="match status" value="1"/>
</dbReference>
<dbReference type="PANTHER" id="PTHR46577">
    <property type="entry name" value="HTH-TYPE TRANSCRIPTIONAL REGULATORY PROTEIN GABR"/>
    <property type="match status" value="1"/>
</dbReference>
<feature type="domain" description="HTH gntR-type" evidence="5">
    <location>
        <begin position="20"/>
        <end position="88"/>
    </location>
</feature>
<evidence type="ECO:0000259" key="5">
    <source>
        <dbReference type="PROSITE" id="PS50949"/>
    </source>
</evidence>
<gene>
    <name evidence="6" type="ORF">ABT317_31195</name>
</gene>
<dbReference type="Proteomes" id="UP001458415">
    <property type="component" value="Unassembled WGS sequence"/>
</dbReference>
<evidence type="ECO:0000313" key="7">
    <source>
        <dbReference type="Proteomes" id="UP001458415"/>
    </source>
</evidence>
<dbReference type="Pfam" id="PF00392">
    <property type="entry name" value="GntR"/>
    <property type="match status" value="1"/>
</dbReference>
<keyword evidence="4" id="KW-0804">Transcription</keyword>
<name>A0ABV1WAZ8_9ACTN</name>
<organism evidence="6 7">
    <name type="scientific">Streptomyces carpinensis</name>
    <dbReference type="NCBI Taxonomy" id="66369"/>
    <lineage>
        <taxon>Bacteria</taxon>
        <taxon>Bacillati</taxon>
        <taxon>Actinomycetota</taxon>
        <taxon>Actinomycetes</taxon>
        <taxon>Kitasatosporales</taxon>
        <taxon>Streptomycetaceae</taxon>
        <taxon>Streptomyces</taxon>
    </lineage>
</organism>
<dbReference type="SUPFAM" id="SSF46785">
    <property type="entry name" value="Winged helix' DNA-binding domain"/>
    <property type="match status" value="1"/>
</dbReference>
<keyword evidence="3" id="KW-0238">DNA-binding</keyword>
<sequence length="98" mass="10201">MEGFWSGVGVDLHLEPDAADGRRAGLERALRDAVRDGRLAPGTRLPATRRLASELGISRGTAKAAYDQLVAEGYLTARQGSGTQVAALPTVDTEAPGA</sequence>
<dbReference type="InterPro" id="IPR036388">
    <property type="entry name" value="WH-like_DNA-bd_sf"/>
</dbReference>
<evidence type="ECO:0000313" key="6">
    <source>
        <dbReference type="EMBL" id="MER6981321.1"/>
    </source>
</evidence>
<dbReference type="InterPro" id="IPR036390">
    <property type="entry name" value="WH_DNA-bd_sf"/>
</dbReference>
<dbReference type="InterPro" id="IPR051446">
    <property type="entry name" value="HTH_trans_reg/aminotransferase"/>
</dbReference>
<keyword evidence="1" id="KW-0663">Pyridoxal phosphate</keyword>
<dbReference type="PRINTS" id="PR00035">
    <property type="entry name" value="HTHGNTR"/>
</dbReference>
<keyword evidence="2" id="KW-0805">Transcription regulation</keyword>
<keyword evidence="7" id="KW-1185">Reference proteome</keyword>
<reference evidence="6 7" key="1">
    <citation type="submission" date="2024-06" db="EMBL/GenBank/DDBJ databases">
        <title>The Natural Products Discovery Center: Release of the First 8490 Sequenced Strains for Exploring Actinobacteria Biosynthetic Diversity.</title>
        <authorList>
            <person name="Kalkreuter E."/>
            <person name="Kautsar S.A."/>
            <person name="Yang D."/>
            <person name="Bader C.D."/>
            <person name="Teijaro C.N."/>
            <person name="Fluegel L."/>
            <person name="Davis C.M."/>
            <person name="Simpson J.R."/>
            <person name="Lauterbach L."/>
            <person name="Steele A.D."/>
            <person name="Gui C."/>
            <person name="Meng S."/>
            <person name="Li G."/>
            <person name="Viehrig K."/>
            <person name="Ye F."/>
            <person name="Su P."/>
            <person name="Kiefer A.F."/>
            <person name="Nichols A."/>
            <person name="Cepeda A.J."/>
            <person name="Yan W."/>
            <person name="Fan B."/>
            <person name="Jiang Y."/>
            <person name="Adhikari A."/>
            <person name="Zheng C.-J."/>
            <person name="Schuster L."/>
            <person name="Cowan T.M."/>
            <person name="Smanski M.J."/>
            <person name="Chevrette M.G."/>
            <person name="De Carvalho L.P.S."/>
            <person name="Shen B."/>
        </authorList>
    </citation>
    <scope>NUCLEOTIDE SEQUENCE [LARGE SCALE GENOMIC DNA]</scope>
    <source>
        <strain evidence="6 7">NPDC000634</strain>
    </source>
</reference>
<evidence type="ECO:0000256" key="3">
    <source>
        <dbReference type="ARBA" id="ARBA00023125"/>
    </source>
</evidence>
<dbReference type="PANTHER" id="PTHR46577:SF1">
    <property type="entry name" value="HTH-TYPE TRANSCRIPTIONAL REGULATORY PROTEIN GABR"/>
    <property type="match status" value="1"/>
</dbReference>
<evidence type="ECO:0000256" key="2">
    <source>
        <dbReference type="ARBA" id="ARBA00023015"/>
    </source>
</evidence>
<dbReference type="SMART" id="SM00345">
    <property type="entry name" value="HTH_GNTR"/>
    <property type="match status" value="1"/>
</dbReference>
<dbReference type="EMBL" id="JBEPCU010000739">
    <property type="protein sequence ID" value="MER6981321.1"/>
    <property type="molecule type" value="Genomic_DNA"/>
</dbReference>
<accession>A0ABV1WAZ8</accession>
<feature type="non-terminal residue" evidence="6">
    <location>
        <position position="98"/>
    </location>
</feature>
<dbReference type="InterPro" id="IPR000524">
    <property type="entry name" value="Tscrpt_reg_HTH_GntR"/>
</dbReference>
<dbReference type="PROSITE" id="PS50949">
    <property type="entry name" value="HTH_GNTR"/>
    <property type="match status" value="1"/>
</dbReference>
<protein>
    <submittedName>
        <fullName evidence="6">Winged helix-turn-helix domain-containing protein</fullName>
    </submittedName>
</protein>
<proteinExistence type="predicted"/>